<dbReference type="PROSITE" id="PS51257">
    <property type="entry name" value="PROKAR_LIPOPROTEIN"/>
    <property type="match status" value="1"/>
</dbReference>
<feature type="signal peptide" evidence="1">
    <location>
        <begin position="1"/>
        <end position="22"/>
    </location>
</feature>
<dbReference type="Proteomes" id="UP000001208">
    <property type="component" value="Chromosome"/>
</dbReference>
<dbReference type="OrthoDB" id="978692at2"/>
<accession>B3QWW5</accession>
<feature type="chain" id="PRO_5002797732" description="Outer membrane protein beta-barrel domain-containing protein" evidence="1">
    <location>
        <begin position="23"/>
        <end position="163"/>
    </location>
</feature>
<dbReference type="HOGENOM" id="CLU_1624197_0_0_10"/>
<protein>
    <recommendedName>
        <fullName evidence="4">Outer membrane protein beta-barrel domain-containing protein</fullName>
    </recommendedName>
</protein>
<dbReference type="EMBL" id="CP001100">
    <property type="protein sequence ID" value="ACF13329.1"/>
    <property type="molecule type" value="Genomic_DNA"/>
</dbReference>
<organism evidence="2 3">
    <name type="scientific">Chloroherpeton thalassium (strain ATCC 35110 / GB-78)</name>
    <dbReference type="NCBI Taxonomy" id="517418"/>
    <lineage>
        <taxon>Bacteria</taxon>
        <taxon>Pseudomonadati</taxon>
        <taxon>Chlorobiota</taxon>
        <taxon>Chlorobiia</taxon>
        <taxon>Chlorobiales</taxon>
        <taxon>Chloroherpetonaceae</taxon>
        <taxon>Chloroherpeton</taxon>
    </lineage>
</organism>
<name>B3QWW5_CHLT3</name>
<keyword evidence="3" id="KW-1185">Reference proteome</keyword>
<dbReference type="AlphaFoldDB" id="B3QWW5"/>
<sequence length="163" mass="17901">MDNIKSLMLAVLFSLASCVGFAQTESQEEQAANEITFFFGGETGLEDGETNPALSMSYLRDLRYWDANFRVGVEGEMILADENEYILALLTAFRPTEQISLILSPAALFEKAENGENESHFVMRFGTEYAIDAGGFCISPGLTLALLEGNLNLMYGIAIGKEF</sequence>
<evidence type="ECO:0000256" key="1">
    <source>
        <dbReference type="SAM" id="SignalP"/>
    </source>
</evidence>
<evidence type="ECO:0000313" key="3">
    <source>
        <dbReference type="Proteomes" id="UP000001208"/>
    </source>
</evidence>
<dbReference type="STRING" id="517418.Ctha_0861"/>
<reference evidence="2 3" key="1">
    <citation type="submission" date="2008-06" db="EMBL/GenBank/DDBJ databases">
        <title>Complete sequence of Chloroherpeton thalassium ATCC 35110.</title>
        <authorList>
            <consortium name="US DOE Joint Genome Institute"/>
            <person name="Lucas S."/>
            <person name="Copeland A."/>
            <person name="Lapidus A."/>
            <person name="Glavina del Rio T."/>
            <person name="Dalin E."/>
            <person name="Tice H."/>
            <person name="Bruce D."/>
            <person name="Goodwin L."/>
            <person name="Pitluck S."/>
            <person name="Schmutz J."/>
            <person name="Larimer F."/>
            <person name="Land M."/>
            <person name="Hauser L."/>
            <person name="Kyrpides N."/>
            <person name="Mikhailova N."/>
            <person name="Liu Z."/>
            <person name="Li T."/>
            <person name="Zhao F."/>
            <person name="Overmann J."/>
            <person name="Bryant D.A."/>
            <person name="Richardson P."/>
        </authorList>
    </citation>
    <scope>NUCLEOTIDE SEQUENCE [LARGE SCALE GENOMIC DNA]</scope>
    <source>
        <strain evidence="3">ATCC 35110 / GB-78</strain>
    </source>
</reference>
<dbReference type="KEGG" id="cts:Ctha_0861"/>
<evidence type="ECO:0008006" key="4">
    <source>
        <dbReference type="Google" id="ProtNLM"/>
    </source>
</evidence>
<evidence type="ECO:0000313" key="2">
    <source>
        <dbReference type="EMBL" id="ACF13329.1"/>
    </source>
</evidence>
<dbReference type="RefSeq" id="WP_012499413.1">
    <property type="nucleotide sequence ID" value="NC_011026.1"/>
</dbReference>
<proteinExistence type="predicted"/>
<keyword evidence="1" id="KW-0732">Signal</keyword>
<gene>
    <name evidence="2" type="ordered locus">Ctha_0861</name>
</gene>